<proteinExistence type="predicted"/>
<dbReference type="AlphaFoldDB" id="A0AAW2EB24"/>
<evidence type="ECO:0000256" key="1">
    <source>
        <dbReference type="SAM" id="MobiDB-lite"/>
    </source>
</evidence>
<gene>
    <name evidence="2" type="ORF">PUN28_020213</name>
</gene>
<dbReference type="EMBL" id="JADYXP020000029">
    <property type="protein sequence ID" value="KAL0099007.1"/>
    <property type="molecule type" value="Genomic_DNA"/>
</dbReference>
<reference evidence="2 3" key="1">
    <citation type="submission" date="2023-03" db="EMBL/GenBank/DDBJ databases">
        <title>High recombination rates correlate with genetic variation in Cardiocondyla obscurior ants.</title>
        <authorList>
            <person name="Errbii M."/>
        </authorList>
    </citation>
    <scope>NUCLEOTIDE SEQUENCE [LARGE SCALE GENOMIC DNA]</scope>
    <source>
        <strain evidence="2">Alpha-2009</strain>
        <tissue evidence="2">Whole body</tissue>
    </source>
</reference>
<evidence type="ECO:0000313" key="3">
    <source>
        <dbReference type="Proteomes" id="UP001430953"/>
    </source>
</evidence>
<feature type="region of interest" description="Disordered" evidence="1">
    <location>
        <begin position="1"/>
        <end position="40"/>
    </location>
</feature>
<accession>A0AAW2EB24</accession>
<comment type="caution">
    <text evidence="2">The sequence shown here is derived from an EMBL/GenBank/DDBJ whole genome shotgun (WGS) entry which is preliminary data.</text>
</comment>
<evidence type="ECO:0000313" key="2">
    <source>
        <dbReference type="EMBL" id="KAL0099007.1"/>
    </source>
</evidence>
<feature type="compositionally biased region" description="Low complexity" evidence="1">
    <location>
        <begin position="14"/>
        <end position="33"/>
    </location>
</feature>
<protein>
    <submittedName>
        <fullName evidence="2">Uncharacterized protein</fullName>
    </submittedName>
</protein>
<dbReference type="Proteomes" id="UP001430953">
    <property type="component" value="Unassembled WGS sequence"/>
</dbReference>
<name>A0AAW2EB24_9HYME</name>
<organism evidence="2 3">
    <name type="scientific">Cardiocondyla obscurior</name>
    <dbReference type="NCBI Taxonomy" id="286306"/>
    <lineage>
        <taxon>Eukaryota</taxon>
        <taxon>Metazoa</taxon>
        <taxon>Ecdysozoa</taxon>
        <taxon>Arthropoda</taxon>
        <taxon>Hexapoda</taxon>
        <taxon>Insecta</taxon>
        <taxon>Pterygota</taxon>
        <taxon>Neoptera</taxon>
        <taxon>Endopterygota</taxon>
        <taxon>Hymenoptera</taxon>
        <taxon>Apocrita</taxon>
        <taxon>Aculeata</taxon>
        <taxon>Formicoidea</taxon>
        <taxon>Formicidae</taxon>
        <taxon>Myrmicinae</taxon>
        <taxon>Cardiocondyla</taxon>
    </lineage>
</organism>
<sequence length="406" mass="45577">MLKKKKLRKSGILPPSERSTSSSKSSRSPTPISVDNCSSKKIKPLDPTSYTEETRKALNFLEYNVHPWSPVENFWRATLAERKSILAEGGIYNYFKKFPALRIQEGYRLLVDDFTREFHGKENNLFSNIALAKEKIIKLTKLKLAKLSDKNLKINYTLILESAEGENPFRNDALILLLPLITPSPGRSASNTGKKTDTKKKLMKPTNIEIRDDFVKLLDDDTHIQEVVALRKEALQSAGETFQPSVFATGEWKAIKFAWVVVDETYYKFTSLIEAIDVAFKIIHALQAEFPLKSKSVWTLISLAFYGIGDKNRVTAGISQLLTDLRFVSKEPVSGASSETFVSTVTENVENSSDILFQPSSSNNNPSLFTSDLSFDTDVFCGAPLFENITESSSQKLDEESVYVNL</sequence>
<keyword evidence="3" id="KW-1185">Reference proteome</keyword>